<proteinExistence type="predicted"/>
<comment type="caution">
    <text evidence="2">The sequence shown here is derived from an EMBL/GenBank/DDBJ whole genome shotgun (WGS) entry which is preliminary data.</text>
</comment>
<evidence type="ECO:0000313" key="3">
    <source>
        <dbReference type="Proteomes" id="UP000646827"/>
    </source>
</evidence>
<dbReference type="AlphaFoldDB" id="A0A8H7RWP4"/>
<dbReference type="OrthoDB" id="2287295at2759"/>
<evidence type="ECO:0000256" key="1">
    <source>
        <dbReference type="SAM" id="MobiDB-lite"/>
    </source>
</evidence>
<evidence type="ECO:0000313" key="2">
    <source>
        <dbReference type="EMBL" id="KAG2219209.1"/>
    </source>
</evidence>
<organism evidence="2 3">
    <name type="scientific">Circinella minor</name>
    <dbReference type="NCBI Taxonomy" id="1195481"/>
    <lineage>
        <taxon>Eukaryota</taxon>
        <taxon>Fungi</taxon>
        <taxon>Fungi incertae sedis</taxon>
        <taxon>Mucoromycota</taxon>
        <taxon>Mucoromycotina</taxon>
        <taxon>Mucoromycetes</taxon>
        <taxon>Mucorales</taxon>
        <taxon>Lichtheimiaceae</taxon>
        <taxon>Circinella</taxon>
    </lineage>
</organism>
<feature type="region of interest" description="Disordered" evidence="1">
    <location>
        <begin position="335"/>
        <end position="387"/>
    </location>
</feature>
<dbReference type="EMBL" id="JAEPRB010000190">
    <property type="protein sequence ID" value="KAG2219209.1"/>
    <property type="molecule type" value="Genomic_DNA"/>
</dbReference>
<feature type="region of interest" description="Disordered" evidence="1">
    <location>
        <begin position="69"/>
        <end position="105"/>
    </location>
</feature>
<reference evidence="2 3" key="1">
    <citation type="submission" date="2020-12" db="EMBL/GenBank/DDBJ databases">
        <title>Metabolic potential, ecology and presence of endohyphal bacteria is reflected in genomic diversity of Mucoromycotina.</title>
        <authorList>
            <person name="Muszewska A."/>
            <person name="Okrasinska A."/>
            <person name="Steczkiewicz K."/>
            <person name="Drgas O."/>
            <person name="Orlowska M."/>
            <person name="Perlinska-Lenart U."/>
            <person name="Aleksandrzak-Piekarczyk T."/>
            <person name="Szatraj K."/>
            <person name="Zielenkiewicz U."/>
            <person name="Pilsyk S."/>
            <person name="Malc E."/>
            <person name="Mieczkowski P."/>
            <person name="Kruszewska J.S."/>
            <person name="Biernat P."/>
            <person name="Pawlowska J."/>
        </authorList>
    </citation>
    <scope>NUCLEOTIDE SEQUENCE [LARGE SCALE GENOMIC DNA]</scope>
    <source>
        <strain evidence="2 3">CBS 142.35</strain>
    </source>
</reference>
<name>A0A8H7RWP4_9FUNG</name>
<dbReference type="Proteomes" id="UP000646827">
    <property type="component" value="Unassembled WGS sequence"/>
</dbReference>
<feature type="compositionally biased region" description="Low complexity" evidence="1">
    <location>
        <begin position="69"/>
        <end position="93"/>
    </location>
</feature>
<protein>
    <submittedName>
        <fullName evidence="2">Uncharacterized protein</fullName>
    </submittedName>
</protein>
<gene>
    <name evidence="2" type="ORF">INT45_013075</name>
</gene>
<feature type="compositionally biased region" description="Acidic residues" evidence="1">
    <location>
        <begin position="355"/>
        <end position="366"/>
    </location>
</feature>
<feature type="region of interest" description="Disordered" evidence="1">
    <location>
        <begin position="278"/>
        <end position="301"/>
    </location>
</feature>
<accession>A0A8H7RWP4</accession>
<sequence length="387" mass="43429">MTRLPGIQPSLPFDRWRIVPYDRTLLYNFKDTISNEEEAITLIRDNFDSGDIIAARQLPLPTVTAVPTTTTTTTTATATTATPSLTTTPPLTANEDTNDHDTTSTATTTTTIPLIIEVLFASNELRIKALQHEIKYKDTTYLPLTTTTDPAKYTIISLSQMALIPENERLGCFRHWVNTILMDAKATSISERDILHIWLEKDATGIYRGSGTVVLKGYDASVAGLKGNTTRTYMNAPNYPNPKCHIQLSYMCCNRCKILDHHNTVDCTYHPPPVEQQEVQEQSCTSSSNSTPVSKNKTSNSTIMNGPISIIEQPITTVPKVVPATINLDLTVSDEDTQQKKKKREGNKEDQQQKDDDDNEEEEEEIVTPSRRPEKRIRWTISKRTKQ</sequence>
<keyword evidence="3" id="KW-1185">Reference proteome</keyword>